<dbReference type="InterPro" id="IPR005828">
    <property type="entry name" value="MFS_sugar_transport-like"/>
</dbReference>
<dbReference type="CDD" id="cd17317">
    <property type="entry name" value="MFS_SLC22"/>
    <property type="match status" value="1"/>
</dbReference>
<evidence type="ECO:0000256" key="3">
    <source>
        <dbReference type="ARBA" id="ARBA00022989"/>
    </source>
</evidence>
<reference evidence="7" key="2">
    <citation type="submission" date="2022-06" db="UniProtKB">
        <authorList>
            <consortium name="EnsemblMetazoa"/>
        </authorList>
    </citation>
    <scope>IDENTIFICATION</scope>
</reference>
<accession>A0A8R2JUG8</accession>
<evidence type="ECO:0000256" key="2">
    <source>
        <dbReference type="ARBA" id="ARBA00022692"/>
    </source>
</evidence>
<sequence>MSKRKCNPILEMFNKKQKKDQNDVNHHLASLSLVKSVKNQELQLEKYIIFEGKGDEEELKYQEVNSGEIMDLDEILSNFGLGSYQVTICALMGLVLMYSNVSPLSYAITASDLKYRCEVPQCDFENPIYDPVWLNRVVPFKEKNIQPYKCLKYHYRQTNESDVSANNTCNFEAFDVNSKEKCNKWVFGETERTIVNDFGIMCEENKWKLSMVGTVNSIGQFVGIPLAGFISDKYGRKFILIIGSVSSAILGTVRSFTTDYYSFLLFELLDSIASSGVYAATFVLGLELVSPESRATVSTLMGCFYPMGAVIMGFAAYMILDWRIMLRVLYLPGLLILGYAWYVPESMRWLQTQNRIEEMAKVLSKVAESNGKTLPPSVKEALIANTKANANPTNEADEHQLSCSRLMSKIFSSKEIFLRLINCSFCWTTITLVYYGLSLTSVEFSGNKYLNFMLVNIVEVPAFLTSWYFMEHFSRRNTQAFSFLFSGIGCIMVNLIPTDYLSVKLFLFLSSKYAITMAFNTMYVFTAEMFPTELRMSLFGIASMFGRMGSMFAPQMSLLGAYFGQYVPILLFGIISFVAGALAFLFPETKDQKLPDTVKQAEFVGEV</sequence>
<feature type="transmembrane region" description="Helical" evidence="5">
    <location>
        <begin position="537"/>
        <end position="554"/>
    </location>
</feature>
<keyword evidence="3 5" id="KW-1133">Transmembrane helix</keyword>
<protein>
    <recommendedName>
        <fullName evidence="6">Major facilitator superfamily (MFS) profile domain-containing protein</fullName>
    </recommendedName>
</protein>
<dbReference type="InterPro" id="IPR005829">
    <property type="entry name" value="Sugar_transporter_CS"/>
</dbReference>
<feature type="transmembrane region" description="Helical" evidence="5">
    <location>
        <begin position="324"/>
        <end position="343"/>
    </location>
</feature>
<feature type="transmembrane region" description="Helical" evidence="5">
    <location>
        <begin position="481"/>
        <end position="497"/>
    </location>
</feature>
<feature type="transmembrane region" description="Helical" evidence="5">
    <location>
        <begin position="449"/>
        <end position="469"/>
    </location>
</feature>
<feature type="transmembrane region" description="Helical" evidence="5">
    <location>
        <begin position="566"/>
        <end position="586"/>
    </location>
</feature>
<dbReference type="EnsemblMetazoa" id="XM_029490954.1">
    <property type="protein sequence ID" value="XP_029346814.1"/>
    <property type="gene ID" value="LOC100164485"/>
</dbReference>
<dbReference type="PROSITE" id="PS50850">
    <property type="entry name" value="MFS"/>
    <property type="match status" value="1"/>
</dbReference>
<evidence type="ECO:0000256" key="5">
    <source>
        <dbReference type="SAM" id="Phobius"/>
    </source>
</evidence>
<feature type="transmembrane region" description="Helical" evidence="5">
    <location>
        <begin position="416"/>
        <end position="437"/>
    </location>
</feature>
<dbReference type="InterPro" id="IPR020846">
    <property type="entry name" value="MFS_dom"/>
</dbReference>
<feature type="domain" description="Major facilitator superfamily (MFS) profile" evidence="6">
    <location>
        <begin position="161"/>
        <end position="591"/>
    </location>
</feature>
<keyword evidence="8" id="KW-1185">Reference proteome</keyword>
<dbReference type="AlphaFoldDB" id="A0A8R2JUG8"/>
<evidence type="ECO:0000259" key="6">
    <source>
        <dbReference type="PROSITE" id="PS50850"/>
    </source>
</evidence>
<evidence type="ECO:0000313" key="7">
    <source>
        <dbReference type="EnsemblMetazoa" id="XP_029346814.1"/>
    </source>
</evidence>
<keyword evidence="4 5" id="KW-0472">Membrane</keyword>
<evidence type="ECO:0000313" key="8">
    <source>
        <dbReference type="Proteomes" id="UP000007819"/>
    </source>
</evidence>
<dbReference type="PROSITE" id="PS00216">
    <property type="entry name" value="SUGAR_TRANSPORT_1"/>
    <property type="match status" value="1"/>
</dbReference>
<dbReference type="Pfam" id="PF00083">
    <property type="entry name" value="Sugar_tr"/>
    <property type="match status" value="1"/>
</dbReference>
<dbReference type="InterPro" id="IPR036259">
    <property type="entry name" value="MFS_trans_sf"/>
</dbReference>
<feature type="transmembrane region" description="Helical" evidence="5">
    <location>
        <begin position="238"/>
        <end position="257"/>
    </location>
</feature>
<reference evidence="8" key="1">
    <citation type="submission" date="2010-06" db="EMBL/GenBank/DDBJ databases">
        <authorList>
            <person name="Jiang H."/>
            <person name="Abraham K."/>
            <person name="Ali S."/>
            <person name="Alsbrooks S.L."/>
            <person name="Anim B.N."/>
            <person name="Anosike U.S."/>
            <person name="Attaway T."/>
            <person name="Bandaranaike D.P."/>
            <person name="Battles P.K."/>
            <person name="Bell S.N."/>
            <person name="Bell A.V."/>
            <person name="Beltran B."/>
            <person name="Bickham C."/>
            <person name="Bustamante Y."/>
            <person name="Caleb T."/>
            <person name="Canada A."/>
            <person name="Cardenas V."/>
            <person name="Carter K."/>
            <person name="Chacko J."/>
            <person name="Chandrabose M.N."/>
            <person name="Chavez D."/>
            <person name="Chavez A."/>
            <person name="Chen L."/>
            <person name="Chu H.-S."/>
            <person name="Claassen K.J."/>
            <person name="Cockrell R."/>
            <person name="Collins M."/>
            <person name="Cooper J.A."/>
            <person name="Cree A."/>
            <person name="Curry S.M."/>
            <person name="Da Y."/>
            <person name="Dao M.D."/>
            <person name="Das B."/>
            <person name="Davila M.-L."/>
            <person name="Davy-Carroll L."/>
            <person name="Denson S."/>
            <person name="Dinh H."/>
            <person name="Ebong V.E."/>
            <person name="Edwards J.R."/>
            <person name="Egan A."/>
            <person name="El-Daye J."/>
            <person name="Escobedo L."/>
            <person name="Fernandez S."/>
            <person name="Fernando P.R."/>
            <person name="Flagg N."/>
            <person name="Forbes L.D."/>
            <person name="Fowler R.G."/>
            <person name="Fu Q."/>
            <person name="Gabisi R.A."/>
            <person name="Ganer J."/>
            <person name="Garbino Pronczuk A."/>
            <person name="Garcia R.M."/>
            <person name="Garner T."/>
            <person name="Garrett T.E."/>
            <person name="Gonzalez D.A."/>
            <person name="Hamid H."/>
            <person name="Hawkins E.S."/>
            <person name="Hirani K."/>
            <person name="Hogues M.E."/>
            <person name="Hollins B."/>
            <person name="Hsiao C.-H."/>
            <person name="Jabil R."/>
            <person name="James M.L."/>
            <person name="Jhangiani S.N."/>
            <person name="Johnson B."/>
            <person name="Johnson Q."/>
            <person name="Joshi V."/>
            <person name="Kalu J.B."/>
            <person name="Kam C."/>
            <person name="Kashfia A."/>
            <person name="Keebler J."/>
            <person name="Kisamo H."/>
            <person name="Kovar C.L."/>
            <person name="Lago L.A."/>
            <person name="Lai C.-Y."/>
            <person name="Laidlaw J."/>
            <person name="Lara F."/>
            <person name="Le T.-K."/>
            <person name="Lee S.L."/>
            <person name="Legall F.H."/>
            <person name="Lemon S.J."/>
            <person name="Lewis L.R."/>
            <person name="Li B."/>
            <person name="Liu Y."/>
            <person name="Liu Y.-S."/>
            <person name="Lopez J."/>
            <person name="Lozado R.J."/>
            <person name="Lu J."/>
            <person name="Madu R.C."/>
            <person name="Maheshwari M."/>
            <person name="Maheshwari R."/>
            <person name="Malloy K."/>
            <person name="Martinez E."/>
            <person name="Mathew T."/>
            <person name="Mercado I.C."/>
            <person name="Mercado C."/>
            <person name="Meyer B."/>
            <person name="Montgomery K."/>
            <person name="Morgan M.B."/>
            <person name="Munidasa M."/>
            <person name="Nazareth L.V."/>
            <person name="Nelson J."/>
            <person name="Ng B.M."/>
            <person name="Nguyen N.B."/>
            <person name="Nguyen P.Q."/>
            <person name="Nguyen T."/>
            <person name="Obregon M."/>
            <person name="Okwuonu G.O."/>
            <person name="Onwere C.G."/>
            <person name="Orozco G."/>
            <person name="Parra A."/>
            <person name="Patel S."/>
            <person name="Patil S."/>
            <person name="Perez A."/>
            <person name="Perez Y."/>
            <person name="Pham C."/>
            <person name="Primus E.L."/>
            <person name="Pu L.-L."/>
            <person name="Puazo M."/>
            <person name="Qin X."/>
            <person name="Quiroz J.B."/>
            <person name="Reese J."/>
            <person name="Richards S."/>
            <person name="Rives C.M."/>
            <person name="Robberts R."/>
            <person name="Ruiz S.J."/>
            <person name="Ruiz M.J."/>
            <person name="Santibanez J."/>
            <person name="Schneider B.W."/>
            <person name="Sisson I."/>
            <person name="Smith M."/>
            <person name="Sodergren E."/>
            <person name="Song X.-Z."/>
            <person name="Song B.B."/>
            <person name="Summersgill H."/>
            <person name="Thelus R."/>
            <person name="Thornton R.D."/>
            <person name="Trejos Z.Y."/>
            <person name="Usmani K."/>
            <person name="Vattathil S."/>
            <person name="Villasana D."/>
            <person name="Walker D.L."/>
            <person name="Wang S."/>
            <person name="Wang K."/>
            <person name="White C.S."/>
            <person name="Williams A.C."/>
            <person name="Williamson J."/>
            <person name="Wilson K."/>
            <person name="Woghiren I.O."/>
            <person name="Woodworth J.R."/>
            <person name="Worley K.C."/>
            <person name="Wright R.A."/>
            <person name="Wu W."/>
            <person name="Young L."/>
            <person name="Zhang L."/>
            <person name="Zhang J."/>
            <person name="Zhu Y."/>
            <person name="Muzny D.M."/>
            <person name="Weinstock G."/>
            <person name="Gibbs R.A."/>
        </authorList>
    </citation>
    <scope>NUCLEOTIDE SEQUENCE [LARGE SCALE GENOMIC DNA]</scope>
    <source>
        <strain evidence="8">LSR1</strain>
    </source>
</reference>
<proteinExistence type="predicted"/>
<dbReference type="Proteomes" id="UP000007819">
    <property type="component" value="Chromosome A2"/>
</dbReference>
<dbReference type="SUPFAM" id="SSF103473">
    <property type="entry name" value="MFS general substrate transporter"/>
    <property type="match status" value="1"/>
</dbReference>
<evidence type="ECO:0000256" key="1">
    <source>
        <dbReference type="ARBA" id="ARBA00004141"/>
    </source>
</evidence>
<dbReference type="Gene3D" id="1.20.1250.20">
    <property type="entry name" value="MFS general substrate transporter like domains"/>
    <property type="match status" value="1"/>
</dbReference>
<dbReference type="GO" id="GO:0022857">
    <property type="term" value="F:transmembrane transporter activity"/>
    <property type="evidence" value="ECO:0007669"/>
    <property type="project" value="InterPro"/>
</dbReference>
<organism evidence="7 8">
    <name type="scientific">Acyrthosiphon pisum</name>
    <name type="common">Pea aphid</name>
    <dbReference type="NCBI Taxonomy" id="7029"/>
    <lineage>
        <taxon>Eukaryota</taxon>
        <taxon>Metazoa</taxon>
        <taxon>Ecdysozoa</taxon>
        <taxon>Arthropoda</taxon>
        <taxon>Hexapoda</taxon>
        <taxon>Insecta</taxon>
        <taxon>Pterygota</taxon>
        <taxon>Neoptera</taxon>
        <taxon>Paraneoptera</taxon>
        <taxon>Hemiptera</taxon>
        <taxon>Sternorrhyncha</taxon>
        <taxon>Aphidomorpha</taxon>
        <taxon>Aphidoidea</taxon>
        <taxon>Aphididae</taxon>
        <taxon>Macrosiphini</taxon>
        <taxon>Acyrthosiphon</taxon>
    </lineage>
</organism>
<dbReference type="PANTHER" id="PTHR24064">
    <property type="entry name" value="SOLUTE CARRIER FAMILY 22 MEMBER"/>
    <property type="match status" value="1"/>
</dbReference>
<comment type="subcellular location">
    <subcellularLocation>
        <location evidence="1">Membrane</location>
        <topology evidence="1">Multi-pass membrane protein</topology>
    </subcellularLocation>
</comment>
<feature type="transmembrane region" description="Helical" evidence="5">
    <location>
        <begin position="503"/>
        <end position="525"/>
    </location>
</feature>
<name>A0A8R2JUG8_ACYPI</name>
<evidence type="ECO:0000256" key="4">
    <source>
        <dbReference type="ARBA" id="ARBA00023136"/>
    </source>
</evidence>
<keyword evidence="2 5" id="KW-0812">Transmembrane</keyword>
<dbReference type="OrthoDB" id="2261376at2759"/>
<feature type="transmembrane region" description="Helical" evidence="5">
    <location>
        <begin position="263"/>
        <end position="285"/>
    </location>
</feature>
<feature type="transmembrane region" description="Helical" evidence="5">
    <location>
        <begin position="297"/>
        <end position="318"/>
    </location>
</feature>
<dbReference type="GO" id="GO:0016020">
    <property type="term" value="C:membrane"/>
    <property type="evidence" value="ECO:0007669"/>
    <property type="project" value="UniProtKB-SubCell"/>
</dbReference>